<evidence type="ECO:0000313" key="2">
    <source>
        <dbReference type="EMBL" id="ACL46724.1"/>
    </source>
</evidence>
<dbReference type="STRING" id="395961.Cyan7425_4414"/>
<sequence length="99" mass="11380">MQIPPNTVLPAPKTRLAQPQISHLIRQIRQGMGLTQEQFAMVLGVTYTTVNRWENAHMQPSPLALKQICQMLKELSTTADPAYRQQWQLMLEDYFPEAT</sequence>
<reference evidence="2" key="1">
    <citation type="submission" date="2009-01" db="EMBL/GenBank/DDBJ databases">
        <title>Complete sequence of chromosome Cyanothece sp. PCC 7425.</title>
        <authorList>
            <consortium name="US DOE Joint Genome Institute"/>
            <person name="Lucas S."/>
            <person name="Copeland A."/>
            <person name="Lapidus A."/>
            <person name="Glavina del Rio T."/>
            <person name="Dalin E."/>
            <person name="Tice H."/>
            <person name="Bruce D."/>
            <person name="Goodwin L."/>
            <person name="Pitluck S."/>
            <person name="Sims D."/>
            <person name="Meineke L."/>
            <person name="Brettin T."/>
            <person name="Detter J.C."/>
            <person name="Han C."/>
            <person name="Larimer F."/>
            <person name="Land M."/>
            <person name="Hauser L."/>
            <person name="Kyrpides N."/>
            <person name="Ovchinnikova G."/>
            <person name="Liberton M."/>
            <person name="Stoeckel J."/>
            <person name="Banerjee A."/>
            <person name="Singh A."/>
            <person name="Page L."/>
            <person name="Sato H."/>
            <person name="Zhao L."/>
            <person name="Sherman L."/>
            <person name="Pakrasi H."/>
            <person name="Richardson P."/>
        </authorList>
    </citation>
    <scope>NUCLEOTIDE SEQUENCE</scope>
    <source>
        <strain evidence="2">PCC 7425</strain>
    </source>
</reference>
<dbReference type="CDD" id="cd00093">
    <property type="entry name" value="HTH_XRE"/>
    <property type="match status" value="1"/>
</dbReference>
<dbReference type="Gene3D" id="1.10.260.40">
    <property type="entry name" value="lambda repressor-like DNA-binding domains"/>
    <property type="match status" value="1"/>
</dbReference>
<dbReference type="KEGG" id="cyn:Cyan7425_4414"/>
<dbReference type="InterPro" id="IPR010982">
    <property type="entry name" value="Lambda_DNA-bd_dom_sf"/>
</dbReference>
<dbReference type="SUPFAM" id="SSF47413">
    <property type="entry name" value="lambda repressor-like DNA-binding domains"/>
    <property type="match status" value="1"/>
</dbReference>
<dbReference type="eggNOG" id="COG2944">
    <property type="taxonomic scope" value="Bacteria"/>
</dbReference>
<dbReference type="HOGENOM" id="CLU_066192_58_1_3"/>
<proteinExistence type="predicted"/>
<dbReference type="PROSITE" id="PS50943">
    <property type="entry name" value="HTH_CROC1"/>
    <property type="match status" value="1"/>
</dbReference>
<dbReference type="InterPro" id="IPR001387">
    <property type="entry name" value="Cro/C1-type_HTH"/>
</dbReference>
<accession>B8HJX4</accession>
<dbReference type="EMBL" id="CP001344">
    <property type="protein sequence ID" value="ACL46724.1"/>
    <property type="molecule type" value="Genomic_DNA"/>
</dbReference>
<organism evidence="2">
    <name type="scientific">Cyanothece sp. (strain PCC 7425 / ATCC 29141)</name>
    <dbReference type="NCBI Taxonomy" id="395961"/>
    <lineage>
        <taxon>Bacteria</taxon>
        <taxon>Bacillati</taxon>
        <taxon>Cyanobacteriota</taxon>
        <taxon>Cyanophyceae</taxon>
        <taxon>Gomontiellales</taxon>
        <taxon>Cyanothecaceae</taxon>
        <taxon>Cyanothece</taxon>
    </lineage>
</organism>
<name>B8HJX4_CYAP4</name>
<evidence type="ECO:0000259" key="1">
    <source>
        <dbReference type="PROSITE" id="PS50943"/>
    </source>
</evidence>
<gene>
    <name evidence="2" type="ordered locus">Cyan7425_4414</name>
</gene>
<feature type="domain" description="HTH cro/C1-type" evidence="1">
    <location>
        <begin position="25"/>
        <end position="82"/>
    </location>
</feature>
<dbReference type="GO" id="GO:0003677">
    <property type="term" value="F:DNA binding"/>
    <property type="evidence" value="ECO:0007669"/>
    <property type="project" value="InterPro"/>
</dbReference>
<dbReference type="SMART" id="SM00530">
    <property type="entry name" value="HTH_XRE"/>
    <property type="match status" value="1"/>
</dbReference>
<dbReference type="Pfam" id="PF01381">
    <property type="entry name" value="HTH_3"/>
    <property type="match status" value="1"/>
</dbReference>
<dbReference type="AlphaFoldDB" id="B8HJX4"/>
<protein>
    <submittedName>
        <fullName evidence="2">Transcriptional regulator, XRE family</fullName>
    </submittedName>
</protein>